<comment type="caution">
    <text evidence="4">The sequence shown here is derived from an EMBL/GenBank/DDBJ whole genome shotgun (WGS) entry which is preliminary data.</text>
</comment>
<feature type="non-terminal residue" evidence="4">
    <location>
        <position position="256"/>
    </location>
</feature>
<dbReference type="GO" id="GO:0005634">
    <property type="term" value="C:nucleus"/>
    <property type="evidence" value="ECO:0007669"/>
    <property type="project" value="TreeGrafter"/>
</dbReference>
<comment type="similarity">
    <text evidence="3">Belongs to the PSMG2 family.</text>
</comment>
<dbReference type="GO" id="GO:0005829">
    <property type="term" value="C:cytosol"/>
    <property type="evidence" value="ECO:0007669"/>
    <property type="project" value="TreeGrafter"/>
</dbReference>
<dbReference type="PIRSF" id="PIRSF010044">
    <property type="entry name" value="UCP010044"/>
    <property type="match status" value="1"/>
</dbReference>
<keyword evidence="2" id="KW-0143">Chaperone</keyword>
<dbReference type="Proteomes" id="UP000667349">
    <property type="component" value="Unassembled WGS sequence"/>
</dbReference>
<dbReference type="PANTHER" id="PTHR12970:SF1">
    <property type="entry name" value="PROTEASOME ASSEMBLY CHAPERONE 2"/>
    <property type="match status" value="1"/>
</dbReference>
<dbReference type="GO" id="GO:0043248">
    <property type="term" value="P:proteasome assembly"/>
    <property type="evidence" value="ECO:0007669"/>
    <property type="project" value="TreeGrafter"/>
</dbReference>
<dbReference type="PANTHER" id="PTHR12970">
    <property type="entry name" value="PROTEASOME ASSEMBLY CHAPERONE 2"/>
    <property type="match status" value="1"/>
</dbReference>
<evidence type="ECO:0000256" key="1">
    <source>
        <dbReference type="ARBA" id="ARBA00019186"/>
    </source>
</evidence>
<organism evidence="4 5">
    <name type="scientific">Acromyrmex insinuator</name>
    <dbReference type="NCBI Taxonomy" id="230686"/>
    <lineage>
        <taxon>Eukaryota</taxon>
        <taxon>Metazoa</taxon>
        <taxon>Ecdysozoa</taxon>
        <taxon>Arthropoda</taxon>
        <taxon>Hexapoda</taxon>
        <taxon>Insecta</taxon>
        <taxon>Pterygota</taxon>
        <taxon>Neoptera</taxon>
        <taxon>Endopterygota</taxon>
        <taxon>Hymenoptera</taxon>
        <taxon>Apocrita</taxon>
        <taxon>Aculeata</taxon>
        <taxon>Formicoidea</taxon>
        <taxon>Formicidae</taxon>
        <taxon>Myrmicinae</taxon>
        <taxon>Acromyrmex</taxon>
    </lineage>
</organism>
<name>A0A836EJL8_9HYME</name>
<evidence type="ECO:0000256" key="3">
    <source>
        <dbReference type="ARBA" id="ARBA00025745"/>
    </source>
</evidence>
<dbReference type="Pfam" id="PF09754">
    <property type="entry name" value="PAC2"/>
    <property type="match status" value="1"/>
</dbReference>
<dbReference type="InterPro" id="IPR019151">
    <property type="entry name" value="Proteasome_assmbl_chaperone_2"/>
</dbReference>
<sequence length="256" mass="28780">SEIVILLNVKMIKLTQDIDLENYTLILPSVAVGNVGQLSVDLLISNLNLPKVGQIFSTSFIPVVGANAYHEHSNELVTAIDIYAGIKERIVVIQIRSPYVGELLEFFNEITQFVTERKIAKVIILASSHDYAKKEVQPQHLKLRYVASPSLQFQTDKLFDDLNWIPHKPKDVTGEERLQIPGGGFARSIFNFLSNTDIPCAILFKFCSEGDNIEDAIALVCYLNQWICVLGTSSSNLKYPPSWKYLFGKPPSQDMY</sequence>
<reference evidence="4" key="1">
    <citation type="submission" date="2020-02" db="EMBL/GenBank/DDBJ databases">
        <title>Relaxed selection underlies rapid genomic changes in the transitions from sociality to social parasitism in ants.</title>
        <authorList>
            <person name="Bi X."/>
        </authorList>
    </citation>
    <scope>NUCLEOTIDE SEQUENCE</scope>
    <source>
        <strain evidence="4">BGI-DK2013a</strain>
        <tissue evidence="4">Whole body</tissue>
    </source>
</reference>
<dbReference type="InterPro" id="IPR016562">
    <property type="entry name" value="Proteasome_assmbl_chp_2_euk"/>
</dbReference>
<dbReference type="AlphaFoldDB" id="A0A836EJL8"/>
<proteinExistence type="inferred from homology"/>
<dbReference type="Gene3D" id="3.40.50.10900">
    <property type="entry name" value="PAC-like subunit"/>
    <property type="match status" value="2"/>
</dbReference>
<evidence type="ECO:0000313" key="4">
    <source>
        <dbReference type="EMBL" id="KAG5316409.1"/>
    </source>
</evidence>
<feature type="non-terminal residue" evidence="4">
    <location>
        <position position="1"/>
    </location>
</feature>
<evidence type="ECO:0000256" key="2">
    <source>
        <dbReference type="ARBA" id="ARBA00023186"/>
    </source>
</evidence>
<protein>
    <recommendedName>
        <fullName evidence="1">Proteasome assembly chaperone 2</fullName>
    </recommendedName>
</protein>
<evidence type="ECO:0000313" key="5">
    <source>
        <dbReference type="Proteomes" id="UP000667349"/>
    </source>
</evidence>
<keyword evidence="5" id="KW-1185">Reference proteome</keyword>
<dbReference type="InterPro" id="IPR038389">
    <property type="entry name" value="PSMG2_sf"/>
</dbReference>
<gene>
    <name evidence="4" type="primary">Psmg2</name>
    <name evidence="4" type="ORF">G6Z75_0006673</name>
</gene>
<dbReference type="EMBL" id="JAANHZ010000060">
    <property type="protein sequence ID" value="KAG5316409.1"/>
    <property type="molecule type" value="Genomic_DNA"/>
</dbReference>
<accession>A0A836EJL8</accession>